<proteinExistence type="predicted"/>
<evidence type="ECO:0000313" key="2">
    <source>
        <dbReference type="EMBL" id="QJT22953.1"/>
    </source>
</evidence>
<dbReference type="EMBL" id="CP047962">
    <property type="protein sequence ID" value="QHQ52262.1"/>
    <property type="molecule type" value="Genomic_DNA"/>
</dbReference>
<dbReference type="RefSeq" id="WP_005330720.1">
    <property type="nucleotide sequence ID" value="NZ_CAAKNK010000299.1"/>
</dbReference>
<dbReference type="Proteomes" id="UP000501427">
    <property type="component" value="Chromosome"/>
</dbReference>
<gene>
    <name evidence="2" type="ORF">E4184_17055</name>
    <name evidence="1" type="ORF">GWI30_16260</name>
</gene>
<evidence type="ECO:0000313" key="4">
    <source>
        <dbReference type="Proteomes" id="UP000501427"/>
    </source>
</evidence>
<accession>A0A6M4YUP1</accession>
<reference evidence="2 4" key="1">
    <citation type="submission" date="2019-03" db="EMBL/GenBank/DDBJ databases">
        <title>Novel transposon Tn6433 accelerates the dissemination of tet(E) in Aeromonas from aerobic biofilm under oxytetracycline stress.</title>
        <authorList>
            <person name="Shi Y."/>
            <person name="Tian Z."/>
            <person name="Zhang Y."/>
            <person name="Zhang H."/>
            <person name="Yang M."/>
        </authorList>
    </citation>
    <scope>NUCLEOTIDE SEQUENCE [LARGE SCALE GENOMIC DNA]</scope>
    <source>
        <strain evidence="2 4">T0.1-19</strain>
    </source>
</reference>
<sequence>MRAIWPGLCLLLLPLTGMTKDHPTAECSWLFERIEILEKAIKQGDELGTREELAQRKAEFSKKSCHKYDY</sequence>
<evidence type="ECO:0000313" key="3">
    <source>
        <dbReference type="Proteomes" id="UP000463871"/>
    </source>
</evidence>
<dbReference type="Proteomes" id="UP000463871">
    <property type="component" value="Chromosome"/>
</dbReference>
<organism evidence="2 4">
    <name type="scientific">Aeromonas media</name>
    <dbReference type="NCBI Taxonomy" id="651"/>
    <lineage>
        <taxon>Bacteria</taxon>
        <taxon>Pseudomonadati</taxon>
        <taxon>Pseudomonadota</taxon>
        <taxon>Gammaproteobacteria</taxon>
        <taxon>Aeromonadales</taxon>
        <taxon>Aeromonadaceae</taxon>
        <taxon>Aeromonas</taxon>
    </lineage>
</organism>
<dbReference type="EMBL" id="CP038441">
    <property type="protein sequence ID" value="QJT22953.1"/>
    <property type="molecule type" value="Genomic_DNA"/>
</dbReference>
<protein>
    <submittedName>
        <fullName evidence="2">Uncharacterized protein</fullName>
    </submittedName>
</protein>
<reference evidence="1 3" key="2">
    <citation type="submission" date="2020-01" db="EMBL/GenBank/DDBJ databases">
        <title>Complete genome of Aeromonas media MC64.</title>
        <authorList>
            <person name="Cao G."/>
            <person name="Fu J."/>
            <person name="Zhong C."/>
        </authorList>
    </citation>
    <scope>NUCLEOTIDE SEQUENCE [LARGE SCALE GENOMIC DNA]</scope>
    <source>
        <strain evidence="1 3">MC64</strain>
    </source>
</reference>
<dbReference type="AlphaFoldDB" id="A0A6M4YUP1"/>
<name>A0A6M4YUP1_AERME</name>
<evidence type="ECO:0000313" key="1">
    <source>
        <dbReference type="EMBL" id="QHQ52262.1"/>
    </source>
</evidence>